<evidence type="ECO:0000256" key="1">
    <source>
        <dbReference type="SAM" id="MobiDB-lite"/>
    </source>
</evidence>
<feature type="compositionally biased region" description="Pro residues" evidence="1">
    <location>
        <begin position="63"/>
        <end position="73"/>
    </location>
</feature>
<feature type="transmembrane region" description="Helical" evidence="2">
    <location>
        <begin position="6"/>
        <end position="30"/>
    </location>
</feature>
<organism evidence="3 4">
    <name type="scientific">Vigna angularis var. angularis</name>
    <dbReference type="NCBI Taxonomy" id="157739"/>
    <lineage>
        <taxon>Eukaryota</taxon>
        <taxon>Viridiplantae</taxon>
        <taxon>Streptophyta</taxon>
        <taxon>Embryophyta</taxon>
        <taxon>Tracheophyta</taxon>
        <taxon>Spermatophyta</taxon>
        <taxon>Magnoliopsida</taxon>
        <taxon>eudicotyledons</taxon>
        <taxon>Gunneridae</taxon>
        <taxon>Pentapetalae</taxon>
        <taxon>rosids</taxon>
        <taxon>fabids</taxon>
        <taxon>Fabales</taxon>
        <taxon>Fabaceae</taxon>
        <taxon>Papilionoideae</taxon>
        <taxon>50 kb inversion clade</taxon>
        <taxon>NPAAA clade</taxon>
        <taxon>indigoferoid/millettioid clade</taxon>
        <taxon>Phaseoleae</taxon>
        <taxon>Vigna</taxon>
    </lineage>
</organism>
<name>A0A0S3SNJ4_PHAAN</name>
<keyword evidence="2" id="KW-0812">Transmembrane</keyword>
<keyword evidence="4" id="KW-1185">Reference proteome</keyword>
<keyword evidence="2" id="KW-0472">Membrane</keyword>
<sequence length="73" mass="8171">LRMARTTISFMSLSFCILFMITFTLFIQPIPVKADLKMRKLGVRPSPPPPPRSGPQRHVKPVFPSPPPPISMA</sequence>
<keyword evidence="2" id="KW-1133">Transmembrane helix</keyword>
<evidence type="ECO:0000313" key="3">
    <source>
        <dbReference type="EMBL" id="BAT94389.1"/>
    </source>
</evidence>
<evidence type="ECO:0000256" key="2">
    <source>
        <dbReference type="SAM" id="Phobius"/>
    </source>
</evidence>
<accession>A0A0S3SNJ4</accession>
<reference evidence="3 4" key="1">
    <citation type="journal article" date="2015" name="Sci. Rep.">
        <title>The power of single molecule real-time sequencing technology in the de novo assembly of a eukaryotic genome.</title>
        <authorList>
            <person name="Sakai H."/>
            <person name="Naito K."/>
            <person name="Ogiso-Tanaka E."/>
            <person name="Takahashi Y."/>
            <person name="Iseki K."/>
            <person name="Muto C."/>
            <person name="Satou K."/>
            <person name="Teruya K."/>
            <person name="Shiroma A."/>
            <person name="Shimoji M."/>
            <person name="Hirano T."/>
            <person name="Itoh T."/>
            <person name="Kaga A."/>
            <person name="Tomooka N."/>
        </authorList>
    </citation>
    <scope>NUCLEOTIDE SEQUENCE [LARGE SCALE GENOMIC DNA]</scope>
    <source>
        <strain evidence="4">cv. Shumari</strain>
    </source>
</reference>
<dbReference type="AlphaFoldDB" id="A0A0S3SNJ4"/>
<evidence type="ECO:0000313" key="4">
    <source>
        <dbReference type="Proteomes" id="UP000291084"/>
    </source>
</evidence>
<feature type="non-terminal residue" evidence="3">
    <location>
        <position position="1"/>
    </location>
</feature>
<gene>
    <name evidence="3" type="primary">Vigan.08G098800</name>
    <name evidence="3" type="ORF">VIGAN_08098800</name>
</gene>
<proteinExistence type="predicted"/>
<dbReference type="Proteomes" id="UP000291084">
    <property type="component" value="Chromosome 8"/>
</dbReference>
<feature type="region of interest" description="Disordered" evidence="1">
    <location>
        <begin position="41"/>
        <end position="73"/>
    </location>
</feature>
<dbReference type="EMBL" id="AP015041">
    <property type="protein sequence ID" value="BAT94389.1"/>
    <property type="molecule type" value="Genomic_DNA"/>
</dbReference>
<protein>
    <submittedName>
        <fullName evidence="3">Uncharacterized protein</fullName>
    </submittedName>
</protein>